<evidence type="ECO:0000313" key="1">
    <source>
        <dbReference type="EMBL" id="KAJ9567519.1"/>
    </source>
</evidence>
<dbReference type="Proteomes" id="UP001172457">
    <property type="component" value="Chromosome 1"/>
</dbReference>
<gene>
    <name evidence="1" type="ORF">OSB04_003485</name>
</gene>
<organism evidence="1 2">
    <name type="scientific">Centaurea solstitialis</name>
    <name type="common">yellow star-thistle</name>
    <dbReference type="NCBI Taxonomy" id="347529"/>
    <lineage>
        <taxon>Eukaryota</taxon>
        <taxon>Viridiplantae</taxon>
        <taxon>Streptophyta</taxon>
        <taxon>Embryophyta</taxon>
        <taxon>Tracheophyta</taxon>
        <taxon>Spermatophyta</taxon>
        <taxon>Magnoliopsida</taxon>
        <taxon>eudicotyledons</taxon>
        <taxon>Gunneridae</taxon>
        <taxon>Pentapetalae</taxon>
        <taxon>asterids</taxon>
        <taxon>campanulids</taxon>
        <taxon>Asterales</taxon>
        <taxon>Asteraceae</taxon>
        <taxon>Carduoideae</taxon>
        <taxon>Cardueae</taxon>
        <taxon>Centaureinae</taxon>
        <taxon>Centaurea</taxon>
    </lineage>
</organism>
<protein>
    <recommendedName>
        <fullName evidence="3">Zinc finger, CCHC-type</fullName>
    </recommendedName>
</protein>
<dbReference type="AlphaFoldDB" id="A0AA38TWR0"/>
<accession>A0AA38TWR0</accession>
<evidence type="ECO:0000313" key="2">
    <source>
        <dbReference type="Proteomes" id="UP001172457"/>
    </source>
</evidence>
<reference evidence="1" key="1">
    <citation type="submission" date="2023-03" db="EMBL/GenBank/DDBJ databases">
        <title>Chromosome-scale reference genome and RAD-based genetic map of yellow starthistle (Centaurea solstitialis) reveal putative structural variation and QTLs associated with invader traits.</title>
        <authorList>
            <person name="Reatini B."/>
            <person name="Cang F.A."/>
            <person name="Jiang Q."/>
            <person name="Mckibben M.T.W."/>
            <person name="Barker M.S."/>
            <person name="Rieseberg L.H."/>
            <person name="Dlugosch K.M."/>
        </authorList>
    </citation>
    <scope>NUCLEOTIDE SEQUENCE</scope>
    <source>
        <strain evidence="1">CAN-66</strain>
        <tissue evidence="1">Leaf</tissue>
    </source>
</reference>
<name>A0AA38TWR0_9ASTR</name>
<dbReference type="EMBL" id="JARYMX010000001">
    <property type="protein sequence ID" value="KAJ9567519.1"/>
    <property type="molecule type" value="Genomic_DNA"/>
</dbReference>
<evidence type="ECO:0008006" key="3">
    <source>
        <dbReference type="Google" id="ProtNLM"/>
    </source>
</evidence>
<comment type="caution">
    <text evidence="1">The sequence shown here is derived from an EMBL/GenBank/DDBJ whole genome shotgun (WGS) entry which is preliminary data.</text>
</comment>
<proteinExistence type="predicted"/>
<keyword evidence="2" id="KW-1185">Reference proteome</keyword>
<sequence length="121" mass="14087">MDLTQLFAGLVAPPSAPTVLSVFVVKFVSIRWIGSNNLRRKFLLFQDNKKQMDQSTILKNHAEKPKKFKGADFKRWQQKMLFYLTTLRVSNVDNTKIIHVLVERNCMTLPHFSPISDHFTH</sequence>